<keyword evidence="1" id="KW-1015">Disulfide bond</keyword>
<dbReference type="InterPro" id="IPR009069">
    <property type="entry name" value="Cys_alpha_HP_mot_SF"/>
</dbReference>
<dbReference type="GO" id="GO:0032543">
    <property type="term" value="P:mitochondrial translation"/>
    <property type="evidence" value="ECO:0007669"/>
    <property type="project" value="InterPro"/>
</dbReference>
<evidence type="ECO:0000313" key="4">
    <source>
        <dbReference type="Proteomes" id="UP000494165"/>
    </source>
</evidence>
<feature type="domain" description="CHCH" evidence="2">
    <location>
        <begin position="54"/>
        <end position="87"/>
    </location>
</feature>
<accession>A0A8S1DTU7</accession>
<dbReference type="PANTHER" id="PTHR31278">
    <property type="entry name" value="CHCHD1"/>
    <property type="match status" value="1"/>
</dbReference>
<dbReference type="EMBL" id="CADEPI010000303">
    <property type="protein sequence ID" value="CAB3383304.1"/>
    <property type="molecule type" value="Genomic_DNA"/>
</dbReference>
<comment type="caution">
    <text evidence="3">The sequence shown here is derived from an EMBL/GenBank/DDBJ whole genome shotgun (WGS) entry which is preliminary data.</text>
</comment>
<dbReference type="GO" id="GO:0005654">
    <property type="term" value="C:nucleoplasm"/>
    <property type="evidence" value="ECO:0007669"/>
    <property type="project" value="TreeGrafter"/>
</dbReference>
<evidence type="ECO:0000256" key="1">
    <source>
        <dbReference type="ARBA" id="ARBA00023157"/>
    </source>
</evidence>
<dbReference type="PROSITE" id="PS51808">
    <property type="entry name" value="CHCH"/>
    <property type="match status" value="1"/>
</dbReference>
<dbReference type="InterPro" id="IPR033620">
    <property type="entry name" value="Ribosomal_mS37_met"/>
</dbReference>
<reference evidence="3 4" key="1">
    <citation type="submission" date="2020-04" db="EMBL/GenBank/DDBJ databases">
        <authorList>
            <person name="Alioto T."/>
            <person name="Alioto T."/>
            <person name="Gomez Garrido J."/>
        </authorList>
    </citation>
    <scope>NUCLEOTIDE SEQUENCE [LARGE SCALE GENOMIC DNA]</scope>
</reference>
<gene>
    <name evidence="3" type="ORF">CLODIP_2_CD00013</name>
</gene>
<dbReference type="InterPro" id="IPR010625">
    <property type="entry name" value="CHCH"/>
</dbReference>
<dbReference type="SUPFAM" id="SSF47072">
    <property type="entry name" value="Cysteine alpha-hairpin motif"/>
    <property type="match status" value="1"/>
</dbReference>
<sequence length="122" mass="13799">MRIWPPLATFAQGYGRKVKARTPALEPIPFQERLPLKLKSQISTKKEGSEGASCLQEMAVLFTCLKSNEFNQTVCSKEISAFQKCFSDHKAKREEMKKDTTGIGSKKLTSKQVNVLLKKYSR</sequence>
<dbReference type="Proteomes" id="UP000494165">
    <property type="component" value="Unassembled WGS sequence"/>
</dbReference>
<evidence type="ECO:0000313" key="3">
    <source>
        <dbReference type="EMBL" id="CAB3383304.1"/>
    </source>
</evidence>
<keyword evidence="4" id="KW-1185">Reference proteome</keyword>
<dbReference type="PANTHER" id="PTHR31278:SF2">
    <property type="entry name" value="SMALL RIBOSOMAL SUBUNIT PROTEIN MS37"/>
    <property type="match status" value="1"/>
</dbReference>
<name>A0A8S1DTU7_9INSE</name>
<organism evidence="3 4">
    <name type="scientific">Cloeon dipterum</name>
    <dbReference type="NCBI Taxonomy" id="197152"/>
    <lineage>
        <taxon>Eukaryota</taxon>
        <taxon>Metazoa</taxon>
        <taxon>Ecdysozoa</taxon>
        <taxon>Arthropoda</taxon>
        <taxon>Hexapoda</taxon>
        <taxon>Insecta</taxon>
        <taxon>Pterygota</taxon>
        <taxon>Palaeoptera</taxon>
        <taxon>Ephemeroptera</taxon>
        <taxon>Pisciforma</taxon>
        <taxon>Baetidae</taxon>
        <taxon>Cloeon</taxon>
    </lineage>
</organism>
<evidence type="ECO:0000259" key="2">
    <source>
        <dbReference type="Pfam" id="PF06747"/>
    </source>
</evidence>
<dbReference type="GO" id="GO:0005761">
    <property type="term" value="C:mitochondrial ribosome"/>
    <property type="evidence" value="ECO:0007669"/>
    <property type="project" value="InterPro"/>
</dbReference>
<dbReference type="AlphaFoldDB" id="A0A8S1DTU7"/>
<dbReference type="GO" id="GO:0003723">
    <property type="term" value="F:RNA binding"/>
    <property type="evidence" value="ECO:0007669"/>
    <property type="project" value="TreeGrafter"/>
</dbReference>
<dbReference type="OrthoDB" id="5825849at2759"/>
<dbReference type="Pfam" id="PF06747">
    <property type="entry name" value="CHCH"/>
    <property type="match status" value="1"/>
</dbReference>
<protein>
    <recommendedName>
        <fullName evidence="2">CHCH domain-containing protein</fullName>
    </recommendedName>
</protein>
<proteinExistence type="predicted"/>